<feature type="domain" description="SAM-dependent methyltransferase TRM5/TYW2-type" evidence="4">
    <location>
        <begin position="27"/>
        <end position="284"/>
    </location>
</feature>
<organism evidence="5">
    <name type="scientific">marine sediment metagenome</name>
    <dbReference type="NCBI Taxonomy" id="412755"/>
    <lineage>
        <taxon>unclassified sequences</taxon>
        <taxon>metagenomes</taxon>
        <taxon>ecological metagenomes</taxon>
    </lineage>
</organism>
<dbReference type="GO" id="GO:0031591">
    <property type="term" value="P:wybutosine biosynthetic process"/>
    <property type="evidence" value="ECO:0007669"/>
    <property type="project" value="TreeGrafter"/>
</dbReference>
<proteinExistence type="predicted"/>
<dbReference type="PROSITE" id="PS51684">
    <property type="entry name" value="SAM_MT_TRM5_TYW2"/>
    <property type="match status" value="1"/>
</dbReference>
<gene>
    <name evidence="5" type="ORF">LCGC14_0803440</name>
</gene>
<dbReference type="InterPro" id="IPR056744">
    <property type="entry name" value="TRM5/TYW2-like_N"/>
</dbReference>
<dbReference type="Pfam" id="PF25133">
    <property type="entry name" value="TYW2_N_2"/>
    <property type="match status" value="1"/>
</dbReference>
<sequence length="285" mass="32704">MSFKKKLAKELDGVLTKEELSILPRGFQTLGDIIIVKLNPKLFEKNTIIGQCYLDLLPKIRSVYVNKGRVIGSFREPENIEFLAGMDNPIVEHKEHGIRYRFDITKIMFSKGNLTERKFLATLVRKGEIVVDMFAGMGYFSLPIAKHSEVGKIYSIELNPISYNTLLENIKINHLEEKIIAMNGDCKKEVLELSSSGIRADRVIMGIFPSPKDYIIEALSLTKEEGTIYHYEGVVEKDAHLSLFKEFEEICEREQFICKLDSYRFVKSYGPNLFHTVLDIKVEKN</sequence>
<evidence type="ECO:0000259" key="4">
    <source>
        <dbReference type="PROSITE" id="PS51684"/>
    </source>
</evidence>
<dbReference type="InterPro" id="IPR056743">
    <property type="entry name" value="TRM5-TYW2-like_MTfase"/>
</dbReference>
<dbReference type="GO" id="GO:0005737">
    <property type="term" value="C:cytoplasm"/>
    <property type="evidence" value="ECO:0007669"/>
    <property type="project" value="TreeGrafter"/>
</dbReference>
<dbReference type="InterPro" id="IPR030382">
    <property type="entry name" value="MeTrfase_TRM5/TYW2"/>
</dbReference>
<evidence type="ECO:0000256" key="2">
    <source>
        <dbReference type="ARBA" id="ARBA00022691"/>
    </source>
</evidence>
<dbReference type="SUPFAM" id="SSF53335">
    <property type="entry name" value="S-adenosyl-L-methionine-dependent methyltransferases"/>
    <property type="match status" value="1"/>
</dbReference>
<dbReference type="AlphaFoldDB" id="A0A0F9PTI8"/>
<reference evidence="5" key="1">
    <citation type="journal article" date="2015" name="Nature">
        <title>Complex archaea that bridge the gap between prokaryotes and eukaryotes.</title>
        <authorList>
            <person name="Spang A."/>
            <person name="Saw J.H."/>
            <person name="Jorgensen S.L."/>
            <person name="Zaremba-Niedzwiedzka K."/>
            <person name="Martijn J."/>
            <person name="Lind A.E."/>
            <person name="van Eijk R."/>
            <person name="Schleper C."/>
            <person name="Guy L."/>
            <person name="Ettema T.J."/>
        </authorList>
    </citation>
    <scope>NUCLEOTIDE SEQUENCE</scope>
</reference>
<name>A0A0F9PTI8_9ZZZZ</name>
<protein>
    <recommendedName>
        <fullName evidence="4">SAM-dependent methyltransferase TRM5/TYW2-type domain-containing protein</fullName>
    </recommendedName>
</protein>
<dbReference type="CDD" id="cd02440">
    <property type="entry name" value="AdoMet_MTases"/>
    <property type="match status" value="1"/>
</dbReference>
<evidence type="ECO:0000256" key="1">
    <source>
        <dbReference type="ARBA" id="ARBA00022679"/>
    </source>
</evidence>
<keyword evidence="1" id="KW-0808">Transferase</keyword>
<keyword evidence="3" id="KW-0819">tRNA processing</keyword>
<comment type="caution">
    <text evidence="5">The sequence shown here is derived from an EMBL/GenBank/DDBJ whole genome shotgun (WGS) entry which is preliminary data.</text>
</comment>
<dbReference type="Gene3D" id="3.40.50.150">
    <property type="entry name" value="Vaccinia Virus protein VP39"/>
    <property type="match status" value="1"/>
</dbReference>
<evidence type="ECO:0000256" key="3">
    <source>
        <dbReference type="ARBA" id="ARBA00022694"/>
    </source>
</evidence>
<dbReference type="PANTHER" id="PTHR23245">
    <property type="entry name" value="TRNA METHYLTRANSFERASE"/>
    <property type="match status" value="1"/>
</dbReference>
<accession>A0A0F9PTI8</accession>
<dbReference type="Gene3D" id="3.30.300.110">
    <property type="entry name" value="Met-10+ protein-like domains"/>
    <property type="match status" value="1"/>
</dbReference>
<dbReference type="InterPro" id="IPR029063">
    <property type="entry name" value="SAM-dependent_MTases_sf"/>
</dbReference>
<dbReference type="EMBL" id="LAZR01002176">
    <property type="protein sequence ID" value="KKN33464.1"/>
    <property type="molecule type" value="Genomic_DNA"/>
</dbReference>
<dbReference type="PANTHER" id="PTHR23245:SF31">
    <property type="entry name" value="TRNA WYBUTOSINE-SYNTHESIZING PROTEIN 3 HOMOLOG"/>
    <property type="match status" value="1"/>
</dbReference>
<dbReference type="Pfam" id="PF02475">
    <property type="entry name" value="TRM5-TYW2_MTfase"/>
    <property type="match status" value="1"/>
</dbReference>
<dbReference type="GO" id="GO:0008175">
    <property type="term" value="F:tRNA methyltransferase activity"/>
    <property type="evidence" value="ECO:0007669"/>
    <property type="project" value="TreeGrafter"/>
</dbReference>
<dbReference type="GO" id="GO:0030488">
    <property type="term" value="P:tRNA methylation"/>
    <property type="evidence" value="ECO:0007669"/>
    <property type="project" value="TreeGrafter"/>
</dbReference>
<keyword evidence="2" id="KW-0949">S-adenosyl-L-methionine</keyword>
<evidence type="ECO:0000313" key="5">
    <source>
        <dbReference type="EMBL" id="KKN33464.1"/>
    </source>
</evidence>